<name>D1BBM0_SANKS</name>
<dbReference type="HOGENOM" id="CLU_976244_0_0_11"/>
<keyword evidence="2" id="KW-1185">Reference proteome</keyword>
<dbReference type="InterPro" id="IPR036249">
    <property type="entry name" value="Thioredoxin-like_sf"/>
</dbReference>
<reference evidence="1 2" key="1">
    <citation type="journal article" date="2009" name="Stand. Genomic Sci.">
        <title>Complete genome sequence of Sanguibacter keddieii type strain (ST-74).</title>
        <authorList>
            <person name="Ivanova N."/>
            <person name="Sikorski J."/>
            <person name="Sims D."/>
            <person name="Brettin T."/>
            <person name="Detter J.C."/>
            <person name="Han C."/>
            <person name="Lapidus A."/>
            <person name="Copeland A."/>
            <person name="Glavina Del Rio T."/>
            <person name="Nolan M."/>
            <person name="Chen F."/>
            <person name="Lucas S."/>
            <person name="Tice H."/>
            <person name="Cheng J.F."/>
            <person name="Bruce D."/>
            <person name="Goodwin L."/>
            <person name="Pitluck S."/>
            <person name="Pati A."/>
            <person name="Mavromatis K."/>
            <person name="Chen A."/>
            <person name="Palaniappan K."/>
            <person name="D'haeseleer P."/>
            <person name="Chain P."/>
            <person name="Bristow J."/>
            <person name="Eisen J.A."/>
            <person name="Markowitz V."/>
            <person name="Hugenholtz P."/>
            <person name="Goker M."/>
            <person name="Pukall R."/>
            <person name="Klenk H.P."/>
            <person name="Kyrpides N.C."/>
        </authorList>
    </citation>
    <scope>NUCLEOTIDE SEQUENCE [LARGE SCALE GENOMIC DNA]</scope>
    <source>
        <strain evidence="2">ATCC 51767 / DSM 10542 / NCFB 3025 / ST-74</strain>
    </source>
</reference>
<dbReference type="CDD" id="cd02976">
    <property type="entry name" value="NrdH"/>
    <property type="match status" value="1"/>
</dbReference>
<dbReference type="STRING" id="446469.Sked_28890"/>
<gene>
    <name evidence="1" type="ordered locus">Sked_28890</name>
</gene>
<proteinExistence type="predicted"/>
<accession>D1BBM0</accession>
<evidence type="ECO:0008006" key="3">
    <source>
        <dbReference type="Google" id="ProtNLM"/>
    </source>
</evidence>
<sequence>MSAAPTVQVISRDGCQPCVATHRRLAKLQVDYTSVDASDETAIAQARELGHLELPVVIVSDETGVIDSWAGFSPDRLSALAASHTPKKEHRMSENNTPEATAATRTITVDGMQIELIGRESILDRGEAGLRAGWEADKAARQADEPEEDEDAEEAYEALVELVAEVAVGYTVERAAIASGQEQVSVTDPEARESITTTVKISDETGKPFSPEALRASLPTQLREIQGLADWIEHVFEDDDTDYSDPSPHGFDDQYTADREFYYGQDDILARHNALEARLAQISAE</sequence>
<dbReference type="EMBL" id="CP001819">
    <property type="protein sequence ID" value="ACZ22791.1"/>
    <property type="molecule type" value="Genomic_DNA"/>
</dbReference>
<dbReference type="AlphaFoldDB" id="D1BBM0"/>
<dbReference type="RefSeq" id="WP_012867860.1">
    <property type="nucleotide sequence ID" value="NC_013521.1"/>
</dbReference>
<dbReference type="SUPFAM" id="SSF52833">
    <property type="entry name" value="Thioredoxin-like"/>
    <property type="match status" value="1"/>
</dbReference>
<organism evidence="1 2">
    <name type="scientific">Sanguibacter keddieii (strain ATCC 51767 / DSM 10542 / NCFB 3025 / ST-74)</name>
    <dbReference type="NCBI Taxonomy" id="446469"/>
    <lineage>
        <taxon>Bacteria</taxon>
        <taxon>Bacillati</taxon>
        <taxon>Actinomycetota</taxon>
        <taxon>Actinomycetes</taxon>
        <taxon>Micrococcales</taxon>
        <taxon>Sanguibacteraceae</taxon>
        <taxon>Sanguibacter</taxon>
    </lineage>
</organism>
<dbReference type="Proteomes" id="UP000000322">
    <property type="component" value="Chromosome"/>
</dbReference>
<dbReference type="eggNOG" id="COG0695">
    <property type="taxonomic scope" value="Bacteria"/>
</dbReference>
<evidence type="ECO:0000313" key="2">
    <source>
        <dbReference type="Proteomes" id="UP000000322"/>
    </source>
</evidence>
<dbReference type="KEGG" id="ske:Sked_28890"/>
<protein>
    <recommendedName>
        <fullName evidence="3">Glutaredoxin-like protein</fullName>
    </recommendedName>
</protein>
<evidence type="ECO:0000313" key="1">
    <source>
        <dbReference type="EMBL" id="ACZ22791.1"/>
    </source>
</evidence>
<dbReference type="Gene3D" id="3.40.30.10">
    <property type="entry name" value="Glutaredoxin"/>
    <property type="match status" value="1"/>
</dbReference>